<evidence type="ECO:0000313" key="3">
    <source>
        <dbReference type="Proteomes" id="UP000572635"/>
    </source>
</evidence>
<organism evidence="2 3">
    <name type="scientific">Nocardiopsis composta</name>
    <dbReference type="NCBI Taxonomy" id="157465"/>
    <lineage>
        <taxon>Bacteria</taxon>
        <taxon>Bacillati</taxon>
        <taxon>Actinomycetota</taxon>
        <taxon>Actinomycetes</taxon>
        <taxon>Streptosporangiales</taxon>
        <taxon>Nocardiopsidaceae</taxon>
        <taxon>Nocardiopsis</taxon>
    </lineage>
</organism>
<dbReference type="SUPFAM" id="SSF55729">
    <property type="entry name" value="Acyl-CoA N-acyltransferases (Nat)"/>
    <property type="match status" value="1"/>
</dbReference>
<proteinExistence type="predicted"/>
<dbReference type="EMBL" id="JACHDB010000001">
    <property type="protein sequence ID" value="MBB5430665.1"/>
    <property type="molecule type" value="Genomic_DNA"/>
</dbReference>
<sequence>MPRLHAPTIATERLVLDPITPGHAEEMAGVLADPGLYTHIGGRPPSTADLRRRYTAWAAGAPDPQVSWCNWAVRAGGRAVGTVQATVQEHPGRETRASLAWITGAPWQGRGYAAEAARALTAWLAGQGVRRIGAAVHPGNTASERIARACGMRPTGRWEEGERIWERRTAAP</sequence>
<dbReference type="Proteomes" id="UP000572635">
    <property type="component" value="Unassembled WGS sequence"/>
</dbReference>
<dbReference type="PANTHER" id="PTHR43441:SF10">
    <property type="entry name" value="ACETYLTRANSFERASE"/>
    <property type="match status" value="1"/>
</dbReference>
<evidence type="ECO:0000313" key="2">
    <source>
        <dbReference type="EMBL" id="MBB5430665.1"/>
    </source>
</evidence>
<dbReference type="GO" id="GO:1990189">
    <property type="term" value="F:protein N-terminal-serine acetyltransferase activity"/>
    <property type="evidence" value="ECO:0007669"/>
    <property type="project" value="TreeGrafter"/>
</dbReference>
<dbReference type="AlphaFoldDB" id="A0A7W8QJ42"/>
<gene>
    <name evidence="2" type="ORF">HDA36_000749</name>
</gene>
<dbReference type="RefSeq" id="WP_184388702.1">
    <property type="nucleotide sequence ID" value="NZ_BAAAJD010000020.1"/>
</dbReference>
<evidence type="ECO:0000259" key="1">
    <source>
        <dbReference type="PROSITE" id="PS51186"/>
    </source>
</evidence>
<dbReference type="PANTHER" id="PTHR43441">
    <property type="entry name" value="RIBOSOMAL-PROTEIN-SERINE ACETYLTRANSFERASE"/>
    <property type="match status" value="1"/>
</dbReference>
<reference evidence="2 3" key="1">
    <citation type="submission" date="2020-08" db="EMBL/GenBank/DDBJ databases">
        <title>Sequencing the genomes of 1000 actinobacteria strains.</title>
        <authorList>
            <person name="Klenk H.-P."/>
        </authorList>
    </citation>
    <scope>NUCLEOTIDE SEQUENCE [LARGE SCALE GENOMIC DNA]</scope>
    <source>
        <strain evidence="2 3">DSM 44551</strain>
    </source>
</reference>
<comment type="caution">
    <text evidence="2">The sequence shown here is derived from an EMBL/GenBank/DDBJ whole genome shotgun (WGS) entry which is preliminary data.</text>
</comment>
<dbReference type="InterPro" id="IPR051908">
    <property type="entry name" value="Ribosomal_N-acetyltransferase"/>
</dbReference>
<dbReference type="Gene3D" id="3.40.630.30">
    <property type="match status" value="1"/>
</dbReference>
<dbReference type="GO" id="GO:0008999">
    <property type="term" value="F:protein-N-terminal-alanine acetyltransferase activity"/>
    <property type="evidence" value="ECO:0007669"/>
    <property type="project" value="TreeGrafter"/>
</dbReference>
<dbReference type="InterPro" id="IPR016181">
    <property type="entry name" value="Acyl_CoA_acyltransferase"/>
</dbReference>
<accession>A0A7W8QJ42</accession>
<keyword evidence="2" id="KW-0808">Transferase</keyword>
<dbReference type="InterPro" id="IPR000182">
    <property type="entry name" value="GNAT_dom"/>
</dbReference>
<dbReference type="PROSITE" id="PS51186">
    <property type="entry name" value="GNAT"/>
    <property type="match status" value="1"/>
</dbReference>
<name>A0A7W8QJ42_9ACTN</name>
<dbReference type="Pfam" id="PF13302">
    <property type="entry name" value="Acetyltransf_3"/>
    <property type="match status" value="1"/>
</dbReference>
<keyword evidence="3" id="KW-1185">Reference proteome</keyword>
<feature type="domain" description="N-acetyltransferase" evidence="1">
    <location>
        <begin position="14"/>
        <end position="171"/>
    </location>
</feature>
<protein>
    <submittedName>
        <fullName evidence="2">RimJ/RimL family protein N-acetyltransferase</fullName>
    </submittedName>
</protein>
<dbReference type="GO" id="GO:0005737">
    <property type="term" value="C:cytoplasm"/>
    <property type="evidence" value="ECO:0007669"/>
    <property type="project" value="TreeGrafter"/>
</dbReference>